<evidence type="ECO:0000256" key="2">
    <source>
        <dbReference type="ARBA" id="ARBA00022723"/>
    </source>
</evidence>
<dbReference type="InterPro" id="IPR051335">
    <property type="entry name" value="Alanyl-tRNA_Editing_Enzymes"/>
</dbReference>
<keyword evidence="2" id="KW-0479">Metal-binding</keyword>
<feature type="coiled-coil region" evidence="4">
    <location>
        <begin position="250"/>
        <end position="284"/>
    </location>
</feature>
<evidence type="ECO:0000259" key="5">
    <source>
        <dbReference type="SMART" id="SM00863"/>
    </source>
</evidence>
<dbReference type="RefSeq" id="WP_256197317.1">
    <property type="nucleotide sequence ID" value="NZ_CANTYB010000046.1"/>
</dbReference>
<dbReference type="Gene3D" id="3.10.310.40">
    <property type="match status" value="1"/>
</dbReference>
<dbReference type="Pfam" id="PF07973">
    <property type="entry name" value="tRNA_SAD"/>
    <property type="match status" value="1"/>
</dbReference>
<dbReference type="Proteomes" id="UP001524435">
    <property type="component" value="Unassembled WGS sequence"/>
</dbReference>
<keyword evidence="4" id="KW-0175">Coiled coil</keyword>
<evidence type="ECO:0000256" key="1">
    <source>
        <dbReference type="ARBA" id="ARBA00001947"/>
    </source>
</evidence>
<dbReference type="InterPro" id="IPR012947">
    <property type="entry name" value="tRNA_SAD"/>
</dbReference>
<keyword evidence="7" id="KW-1185">Reference proteome</keyword>
<dbReference type="SUPFAM" id="SSF50447">
    <property type="entry name" value="Translation proteins"/>
    <property type="match status" value="1"/>
</dbReference>
<comment type="caution">
    <text evidence="6">The sequence shown here is derived from an EMBL/GenBank/DDBJ whole genome shotgun (WGS) entry which is preliminary data.</text>
</comment>
<dbReference type="Gene3D" id="2.40.30.130">
    <property type="match status" value="1"/>
</dbReference>
<keyword evidence="3" id="KW-0862">Zinc</keyword>
<dbReference type="PANTHER" id="PTHR43462">
    <property type="entry name" value="ALANYL-TRNA EDITING PROTEIN"/>
    <property type="match status" value="1"/>
</dbReference>
<name>A0ABT1SI85_9FIRM</name>
<dbReference type="InterPro" id="IPR009000">
    <property type="entry name" value="Transl_B-barrel_sf"/>
</dbReference>
<proteinExistence type="predicted"/>
<dbReference type="InterPro" id="IPR018163">
    <property type="entry name" value="Thr/Ala-tRNA-synth_IIc_edit"/>
</dbReference>
<dbReference type="EMBL" id="JANGCH010000002">
    <property type="protein sequence ID" value="MCQ5120941.1"/>
    <property type="molecule type" value="Genomic_DNA"/>
</dbReference>
<comment type="cofactor">
    <cofactor evidence="1">
        <name>Zn(2+)</name>
        <dbReference type="ChEBI" id="CHEBI:29105"/>
    </cofactor>
</comment>
<organism evidence="6 7">
    <name type="scientific">Massilicoli timonensis</name>
    <dbReference type="NCBI Taxonomy" id="2015901"/>
    <lineage>
        <taxon>Bacteria</taxon>
        <taxon>Bacillati</taxon>
        <taxon>Bacillota</taxon>
        <taxon>Erysipelotrichia</taxon>
        <taxon>Erysipelotrichales</taxon>
        <taxon>Erysipelotrichaceae</taxon>
        <taxon>Massilicoli</taxon>
    </lineage>
</organism>
<reference evidence="6 7" key="1">
    <citation type="submission" date="2022-06" db="EMBL/GenBank/DDBJ databases">
        <title>Isolation of gut microbiota from human fecal samples.</title>
        <authorList>
            <person name="Pamer E.G."/>
            <person name="Barat B."/>
            <person name="Waligurski E."/>
            <person name="Medina S."/>
            <person name="Paddock L."/>
            <person name="Mostad J."/>
        </authorList>
    </citation>
    <scope>NUCLEOTIDE SEQUENCE [LARGE SCALE GENOMIC DNA]</scope>
    <source>
        <strain evidence="6 7">DFI.6.1</strain>
    </source>
</reference>
<dbReference type="SMART" id="SM00863">
    <property type="entry name" value="tRNA_SAD"/>
    <property type="match status" value="1"/>
</dbReference>
<dbReference type="Gene3D" id="3.30.980.10">
    <property type="entry name" value="Threonyl-trna Synthetase, Chain A, domain 2"/>
    <property type="match status" value="1"/>
</dbReference>
<sequence length="390" mass="44365">MRLLNRYYDDWMKTSLQSKVIDRIKEERGYWIACEESVFYVEGGGMASDRGTLNDLTVKALKWENGHIYHLVEEPLEGVVTQQVDVAYRRIKTQIHSAQHLMCGIMNKRYHAPTISFFNDAVEAGAEMGFTAFDHALMDELEQLCNAYICMDLPVEIVYPTKEEALRHVALEKTDHEELRAVKIGDIDYNMCGCVQVPSLRHIQMIKFQRFEKTTRGYRIYFLCGDQLLHTYGKQLEALSSCAKKLAVPLLESAAGVDRLQNELKAAKQEEQNWKNQYVELYAKQMAETHQEPLIVAEIDDLDTKMFTSLCSILVRNYEKSLLCVCHHEARAHVVIAHAPSMTFKANALFQQVGKRFAFKGGGSPFMAQGGGAYEAGILAYLQELAKDLT</sequence>
<evidence type="ECO:0000256" key="3">
    <source>
        <dbReference type="ARBA" id="ARBA00022833"/>
    </source>
</evidence>
<gene>
    <name evidence="6" type="ORF">NE663_01540</name>
</gene>
<evidence type="ECO:0000313" key="6">
    <source>
        <dbReference type="EMBL" id="MCQ5120941.1"/>
    </source>
</evidence>
<feature type="domain" description="Threonyl/alanyl tRNA synthetase SAD" evidence="5">
    <location>
        <begin position="179"/>
        <end position="221"/>
    </location>
</feature>
<dbReference type="PANTHER" id="PTHR43462:SF1">
    <property type="entry name" value="ALANYL-TRNA EDITING PROTEIN AARSD1"/>
    <property type="match status" value="1"/>
</dbReference>
<accession>A0ABT1SI85</accession>
<dbReference type="SUPFAM" id="SSF55186">
    <property type="entry name" value="ThrRS/AlaRS common domain"/>
    <property type="match status" value="1"/>
</dbReference>
<evidence type="ECO:0000256" key="4">
    <source>
        <dbReference type="SAM" id="Coils"/>
    </source>
</evidence>
<evidence type="ECO:0000313" key="7">
    <source>
        <dbReference type="Proteomes" id="UP001524435"/>
    </source>
</evidence>
<protein>
    <submittedName>
        <fullName evidence="6">DHHA1 domain-containing protein</fullName>
    </submittedName>
</protein>